<evidence type="ECO:0000256" key="3">
    <source>
        <dbReference type="ARBA" id="ARBA00022491"/>
    </source>
</evidence>
<keyword evidence="11" id="KW-0282">Flagellum</keyword>
<dbReference type="InterPro" id="IPR031316">
    <property type="entry name" value="FlgM_C"/>
</dbReference>
<evidence type="ECO:0000259" key="10">
    <source>
        <dbReference type="Pfam" id="PF04316"/>
    </source>
</evidence>
<dbReference type="InterPro" id="IPR035890">
    <property type="entry name" value="Anti-sigma-28_factor_FlgM_sf"/>
</dbReference>
<keyword evidence="11" id="KW-0969">Cilium</keyword>
<feature type="domain" description="Anti-sigma-28 factor FlgM C-terminal" evidence="10">
    <location>
        <begin position="37"/>
        <end position="90"/>
    </location>
</feature>
<evidence type="ECO:0000256" key="8">
    <source>
        <dbReference type="ARBA" id="ARBA00030117"/>
    </source>
</evidence>
<comment type="similarity">
    <text evidence="1">Belongs to the FlgM family.</text>
</comment>
<dbReference type="SUPFAM" id="SSF101498">
    <property type="entry name" value="Anti-sigma factor FlgM"/>
    <property type="match status" value="1"/>
</dbReference>
<dbReference type="EMBL" id="OU912926">
    <property type="protein sequence ID" value="CAG9933009.1"/>
    <property type="molecule type" value="Genomic_DNA"/>
</dbReference>
<gene>
    <name evidence="11" type="ORF">NTG6680_1756</name>
</gene>
<evidence type="ECO:0000256" key="2">
    <source>
        <dbReference type="ARBA" id="ARBA00017823"/>
    </source>
</evidence>
<evidence type="ECO:0000256" key="1">
    <source>
        <dbReference type="ARBA" id="ARBA00005322"/>
    </source>
</evidence>
<keyword evidence="6" id="KW-0804">Transcription</keyword>
<evidence type="ECO:0000256" key="4">
    <source>
        <dbReference type="ARBA" id="ARBA00022795"/>
    </source>
</evidence>
<keyword evidence="12" id="KW-1185">Reference proteome</keyword>
<dbReference type="Pfam" id="PF04316">
    <property type="entry name" value="FlgM"/>
    <property type="match status" value="1"/>
</dbReference>
<reference evidence="11 12" key="1">
    <citation type="submission" date="2021-10" db="EMBL/GenBank/DDBJ databases">
        <authorList>
            <person name="Koch H."/>
        </authorList>
    </citation>
    <scope>NUCLEOTIDE SEQUENCE [LARGE SCALE GENOMIC DNA]</scope>
    <source>
        <strain evidence="11">6680</strain>
    </source>
</reference>
<dbReference type="InterPro" id="IPR007412">
    <property type="entry name" value="FlgM"/>
</dbReference>
<feature type="compositionally biased region" description="Low complexity" evidence="9">
    <location>
        <begin position="22"/>
        <end position="37"/>
    </location>
</feature>
<evidence type="ECO:0000256" key="6">
    <source>
        <dbReference type="ARBA" id="ARBA00023163"/>
    </source>
</evidence>
<keyword evidence="3" id="KW-0678">Repressor</keyword>
<evidence type="ECO:0000256" key="5">
    <source>
        <dbReference type="ARBA" id="ARBA00023015"/>
    </source>
</evidence>
<name>A0ABN8AJS9_9PROT</name>
<evidence type="ECO:0000256" key="7">
    <source>
        <dbReference type="ARBA" id="ARBA00024739"/>
    </source>
</evidence>
<comment type="function">
    <text evidence="7">Responsible for the coupling of flagellin expression to flagellar assembly by preventing expression of the flagellin genes when a component of the middle class of proteins is defective. It negatively regulates flagellar genes by inhibiting the activity of FliA by directly binding to FliA.</text>
</comment>
<dbReference type="Proteomes" id="UP000839052">
    <property type="component" value="Chromosome"/>
</dbReference>
<dbReference type="NCBIfam" id="TIGR03824">
    <property type="entry name" value="FlgM_jcvi"/>
    <property type="match status" value="1"/>
</dbReference>
<evidence type="ECO:0000313" key="11">
    <source>
        <dbReference type="EMBL" id="CAG9933009.1"/>
    </source>
</evidence>
<evidence type="ECO:0000313" key="12">
    <source>
        <dbReference type="Proteomes" id="UP000839052"/>
    </source>
</evidence>
<organism evidence="11 12">
    <name type="scientific">Candidatus Nitrotoga arctica</name>
    <dbReference type="NCBI Taxonomy" id="453162"/>
    <lineage>
        <taxon>Bacteria</taxon>
        <taxon>Pseudomonadati</taxon>
        <taxon>Pseudomonadota</taxon>
        <taxon>Betaproteobacteria</taxon>
        <taxon>Nitrosomonadales</taxon>
        <taxon>Gallionellaceae</taxon>
        <taxon>Candidatus Nitrotoga</taxon>
    </lineage>
</organism>
<accession>A0ABN8AJS9</accession>
<keyword evidence="11" id="KW-0966">Cell projection</keyword>
<dbReference type="RefSeq" id="WP_239796864.1">
    <property type="nucleotide sequence ID" value="NZ_OU912926.1"/>
</dbReference>
<keyword evidence="5" id="KW-0805">Transcription regulation</keyword>
<feature type="region of interest" description="Disordered" evidence="9">
    <location>
        <begin position="1"/>
        <end position="41"/>
    </location>
</feature>
<protein>
    <recommendedName>
        <fullName evidence="2">Negative regulator of flagellin synthesis</fullName>
    </recommendedName>
    <alternativeName>
        <fullName evidence="8">Anti-sigma-28 factor</fullName>
    </alternativeName>
</protein>
<evidence type="ECO:0000256" key="9">
    <source>
        <dbReference type="SAM" id="MobiDB-lite"/>
    </source>
</evidence>
<keyword evidence="4" id="KW-1005">Bacterial flagellum biogenesis</keyword>
<sequence length="101" mass="10523">MKIEKNSKPLPTITSGEERARAPTASPASSTQSTATSVHLGATSAQLQKMESSMANTPLVDAAKVADIKQAISEGRFQVNSSAVADGLIQTVKDLISSHKT</sequence>
<proteinExistence type="inferred from homology"/>